<protein>
    <submittedName>
        <fullName evidence="1">Uncharacterized protein</fullName>
    </submittedName>
</protein>
<dbReference type="Proteomes" id="UP000280417">
    <property type="component" value="Unassembled WGS sequence"/>
</dbReference>
<organism evidence="1 2">
    <name type="scientific">Aerophobetes bacterium</name>
    <dbReference type="NCBI Taxonomy" id="2030807"/>
    <lineage>
        <taxon>Bacteria</taxon>
        <taxon>Candidatus Aerophobota</taxon>
    </lineage>
</organism>
<comment type="caution">
    <text evidence="1">The sequence shown here is derived from an EMBL/GenBank/DDBJ whole genome shotgun (WGS) entry which is preliminary data.</text>
</comment>
<evidence type="ECO:0000313" key="1">
    <source>
        <dbReference type="EMBL" id="RLE12140.1"/>
    </source>
</evidence>
<dbReference type="EMBL" id="QMQA01000188">
    <property type="protein sequence ID" value="RLE12140.1"/>
    <property type="molecule type" value="Genomic_DNA"/>
</dbReference>
<proteinExistence type="predicted"/>
<name>A0A662D8P7_UNCAE</name>
<reference evidence="1 2" key="1">
    <citation type="submission" date="2018-06" db="EMBL/GenBank/DDBJ databases">
        <title>Extensive metabolic versatility and redundancy in microbially diverse, dynamic hydrothermal sediments.</title>
        <authorList>
            <person name="Dombrowski N."/>
            <person name="Teske A."/>
            <person name="Baker B.J."/>
        </authorList>
    </citation>
    <scope>NUCLEOTIDE SEQUENCE [LARGE SCALE GENOMIC DNA]</scope>
    <source>
        <strain evidence="1">B3_G15</strain>
    </source>
</reference>
<gene>
    <name evidence="1" type="ORF">DRJ04_06730</name>
</gene>
<accession>A0A662D8P7</accession>
<evidence type="ECO:0000313" key="2">
    <source>
        <dbReference type="Proteomes" id="UP000280417"/>
    </source>
</evidence>
<sequence>MSKWIAGILIMAVVLVGGAAWALPHPIPGPSIPPPNSTEVQAWELSGTTWISMGGAEAKARCFSSEQEQGSCNKQTWEIPVKVHASVTQWVEWNLSGTQWTWFVRKPGTYAADCITATLKSNYDVDIIFDGFENLKAEGESVNPYIPIYYAYGPEENGGPPPREAFIPAEELNGLDCLVPDSERLHEGYFWKLWNYIEVCECNSACEYQDDATITVELKGVKQWIEPETGIYMDYVG</sequence>
<dbReference type="AlphaFoldDB" id="A0A662D8P7"/>